<dbReference type="OrthoDB" id="9804725at2"/>
<protein>
    <submittedName>
        <fullName evidence="1">Uncharacterized protein</fullName>
    </submittedName>
</protein>
<evidence type="ECO:0000313" key="2">
    <source>
        <dbReference type="Proteomes" id="UP000029707"/>
    </source>
</evidence>
<reference evidence="1 2" key="1">
    <citation type="journal article" date="2014" name="Genome Announc.">
        <title>Draft genome sequences of eight enterohepatic helicobacter species isolated from both laboratory and wild rodents.</title>
        <authorList>
            <person name="Sheh A."/>
            <person name="Shen Z."/>
            <person name="Fox J.G."/>
        </authorList>
    </citation>
    <scope>NUCLEOTIDE SEQUENCE [LARGE SCALE GENOMIC DNA]</scope>
    <source>
        <strain evidence="1 2">MIT 01-6451</strain>
    </source>
</reference>
<organism evidence="1 2">
    <name type="scientific">Helicobacter japonicus</name>
    <dbReference type="NCBI Taxonomy" id="425400"/>
    <lineage>
        <taxon>Bacteria</taxon>
        <taxon>Pseudomonadati</taxon>
        <taxon>Campylobacterota</taxon>
        <taxon>Epsilonproteobacteria</taxon>
        <taxon>Campylobacterales</taxon>
        <taxon>Helicobacteraceae</taxon>
        <taxon>Helicobacter</taxon>
    </lineage>
</organism>
<dbReference type="Proteomes" id="UP000029707">
    <property type="component" value="Unassembled WGS sequence"/>
</dbReference>
<name>A0A4U8TSX0_9HELI</name>
<dbReference type="EMBL" id="JRMQ02000001">
    <property type="protein sequence ID" value="TLE03346.1"/>
    <property type="molecule type" value="Genomic_DNA"/>
</dbReference>
<comment type="caution">
    <text evidence="1">The sequence shown here is derived from an EMBL/GenBank/DDBJ whole genome shotgun (WGS) entry which is preliminary data.</text>
</comment>
<gene>
    <name evidence="1" type="ORF">LS65_000825</name>
</gene>
<sequence length="122" mass="14642">MKKTPLSLEVINKWLDVFYNHFHLVDDSQSVVPNHKDFIENRHDQSVWSVLNKIYSLKNFDYHSHINESSPIFASRSKIFIQNMQSQPIDKVLLFCSRFFPNRVGRRRIREVFRIFNMPNDS</sequence>
<dbReference type="RefSeq" id="WP_138129729.1">
    <property type="nucleotide sequence ID" value="NZ_CAJUDB010000019.1"/>
</dbReference>
<dbReference type="AlphaFoldDB" id="A0A4U8TSX0"/>
<keyword evidence="2" id="KW-1185">Reference proteome</keyword>
<accession>A0A4U8TSX0</accession>
<evidence type="ECO:0000313" key="1">
    <source>
        <dbReference type="EMBL" id="TLE03346.1"/>
    </source>
</evidence>
<proteinExistence type="predicted"/>